<dbReference type="EMBL" id="JAGGJV010000014">
    <property type="protein sequence ID" value="MBP1862138.1"/>
    <property type="molecule type" value="Genomic_DNA"/>
</dbReference>
<dbReference type="Proteomes" id="UP000823786">
    <property type="component" value="Unassembled WGS sequence"/>
</dbReference>
<reference evidence="1 2" key="1">
    <citation type="submission" date="2021-03" db="EMBL/GenBank/DDBJ databases">
        <title>Genomic Encyclopedia of Type Strains, Phase IV (KMG-IV): sequencing the most valuable type-strain genomes for metagenomic binning, comparative biology and taxonomic classification.</title>
        <authorList>
            <person name="Goeker M."/>
        </authorList>
    </citation>
    <scope>NUCLEOTIDE SEQUENCE [LARGE SCALE GENOMIC DNA]</scope>
    <source>
        <strain evidence="1 2">DSM 26427</strain>
    </source>
</reference>
<proteinExistence type="predicted"/>
<protein>
    <submittedName>
        <fullName evidence="1">Phage protein U</fullName>
    </submittedName>
</protein>
<gene>
    <name evidence="1" type="ORF">J2Z75_005669</name>
</gene>
<sequence length="162" mass="17041">MIYLLGSIPLGIAGPAGPVGHTIERAATFAQHDTTRGKPALQAIGEELDRQTFDFFFSEEFCDVPAELAKLETAFALKSPMPLVLGNGDYTGKRYVVESLSIGITKTDRLGVPVRVEATISLLEDPIAGGLFGLIMSIAKSRAPALSGAAANNPQVRKGGGQ</sequence>
<keyword evidence="2" id="KW-1185">Reference proteome</keyword>
<evidence type="ECO:0000313" key="1">
    <source>
        <dbReference type="EMBL" id="MBP1862138.1"/>
    </source>
</evidence>
<dbReference type="InterPro" id="IPR009734">
    <property type="entry name" value="Myoviridae_GpU"/>
</dbReference>
<comment type="caution">
    <text evidence="1">The sequence shown here is derived from an EMBL/GenBank/DDBJ whole genome shotgun (WGS) entry which is preliminary data.</text>
</comment>
<dbReference type="Pfam" id="PF06995">
    <property type="entry name" value="Phage_P2_GpU"/>
    <property type="match status" value="1"/>
</dbReference>
<accession>A0ABS4EW03</accession>
<name>A0ABS4EW03_9HYPH</name>
<organism evidence="1 2">
    <name type="scientific">Rhizobium herbae</name>
    <dbReference type="NCBI Taxonomy" id="508661"/>
    <lineage>
        <taxon>Bacteria</taxon>
        <taxon>Pseudomonadati</taxon>
        <taxon>Pseudomonadota</taxon>
        <taxon>Alphaproteobacteria</taxon>
        <taxon>Hyphomicrobiales</taxon>
        <taxon>Rhizobiaceae</taxon>
        <taxon>Rhizobium/Agrobacterium group</taxon>
        <taxon>Rhizobium</taxon>
    </lineage>
</organism>
<evidence type="ECO:0000313" key="2">
    <source>
        <dbReference type="Proteomes" id="UP000823786"/>
    </source>
</evidence>
<dbReference type="RefSeq" id="WP_209857115.1">
    <property type="nucleotide sequence ID" value="NZ_JAGGJV010000014.1"/>
</dbReference>